<evidence type="ECO:0000313" key="6">
    <source>
        <dbReference type="EMBL" id="MCI4674210.1"/>
    </source>
</evidence>
<proteinExistence type="predicted"/>
<evidence type="ECO:0000256" key="1">
    <source>
        <dbReference type="ARBA" id="ARBA00022729"/>
    </source>
</evidence>
<dbReference type="Pfam" id="PF04234">
    <property type="entry name" value="CopC"/>
    <property type="match status" value="1"/>
</dbReference>
<dbReference type="InterPro" id="IPR014755">
    <property type="entry name" value="Cu-Rt/internalin_Ig-like"/>
</dbReference>
<dbReference type="RefSeq" id="WP_243070671.1">
    <property type="nucleotide sequence ID" value="NZ_JAIVFL010000001.1"/>
</dbReference>
<sequence>MRRLTATVLLIATMAVSGTPVARAHAVRVASDPATDATVSSGPARVSAYTVNYRVTSADGHAVSGSWAFTLTAAGKGAPGPSASAGSGDNGVPVWPFLLGAVLLIGGGAAWALRRRA</sequence>
<dbReference type="InterPro" id="IPR014756">
    <property type="entry name" value="Ig_E-set"/>
</dbReference>
<comment type="caution">
    <text evidence="6">The sequence shown here is derived from an EMBL/GenBank/DDBJ whole genome shotgun (WGS) entry which is preliminary data.</text>
</comment>
<dbReference type="SUPFAM" id="SSF81296">
    <property type="entry name" value="E set domains"/>
    <property type="match status" value="1"/>
</dbReference>
<dbReference type="InterPro" id="IPR007348">
    <property type="entry name" value="CopC_dom"/>
</dbReference>
<gene>
    <name evidence="6" type="ORF">K9U37_04390</name>
</gene>
<dbReference type="EMBL" id="JAIVFL010000001">
    <property type="protein sequence ID" value="MCI4674210.1"/>
    <property type="molecule type" value="Genomic_DNA"/>
</dbReference>
<feature type="signal peptide" evidence="4">
    <location>
        <begin position="1"/>
        <end position="24"/>
    </location>
</feature>
<evidence type="ECO:0000256" key="2">
    <source>
        <dbReference type="ARBA" id="ARBA00023008"/>
    </source>
</evidence>
<organism evidence="6 7">
    <name type="scientific">Candidatus Mycolicibacterium alkanivorans</name>
    <dbReference type="NCBI Taxonomy" id="2954114"/>
    <lineage>
        <taxon>Bacteria</taxon>
        <taxon>Bacillati</taxon>
        <taxon>Actinomycetota</taxon>
        <taxon>Actinomycetes</taxon>
        <taxon>Mycobacteriales</taxon>
        <taxon>Mycobacteriaceae</taxon>
        <taxon>Mycolicibacterium</taxon>
    </lineage>
</organism>
<keyword evidence="1 4" id="KW-0732">Signal</keyword>
<protein>
    <submittedName>
        <fullName evidence="6">Copper resistance protein CopC</fullName>
    </submittedName>
</protein>
<accession>A0ABS9YSN2</accession>
<keyword evidence="3" id="KW-0472">Membrane</keyword>
<evidence type="ECO:0000259" key="5">
    <source>
        <dbReference type="Pfam" id="PF04234"/>
    </source>
</evidence>
<evidence type="ECO:0000256" key="3">
    <source>
        <dbReference type="SAM" id="Phobius"/>
    </source>
</evidence>
<reference evidence="6" key="1">
    <citation type="journal article" date="2022" name="ISME J.">
        <title>Identification of active gaseous-alkane degraders at natural gas seeps.</title>
        <authorList>
            <person name="Farhan Ul Haque M."/>
            <person name="Hernandez M."/>
            <person name="Crombie A.T."/>
            <person name="Murrell J.C."/>
        </authorList>
    </citation>
    <scope>NUCLEOTIDE SEQUENCE</scope>
    <source>
        <strain evidence="6">ANDR5</strain>
    </source>
</reference>
<feature type="transmembrane region" description="Helical" evidence="3">
    <location>
        <begin position="94"/>
        <end position="113"/>
    </location>
</feature>
<feature type="domain" description="CopC" evidence="5">
    <location>
        <begin position="48"/>
        <end position="71"/>
    </location>
</feature>
<name>A0ABS9YSN2_9MYCO</name>
<evidence type="ECO:0000256" key="4">
    <source>
        <dbReference type="SAM" id="SignalP"/>
    </source>
</evidence>
<evidence type="ECO:0000313" key="7">
    <source>
        <dbReference type="Proteomes" id="UP001139068"/>
    </source>
</evidence>
<keyword evidence="2" id="KW-0186">Copper</keyword>
<dbReference type="Gene3D" id="2.60.40.1220">
    <property type="match status" value="1"/>
</dbReference>
<dbReference type="Proteomes" id="UP001139068">
    <property type="component" value="Unassembled WGS sequence"/>
</dbReference>
<keyword evidence="7" id="KW-1185">Reference proteome</keyword>
<keyword evidence="3" id="KW-0812">Transmembrane</keyword>
<keyword evidence="3" id="KW-1133">Transmembrane helix</keyword>
<feature type="chain" id="PRO_5046152436" evidence="4">
    <location>
        <begin position="25"/>
        <end position="117"/>
    </location>
</feature>